<organism evidence="2 3">
    <name type="scientific">Zophobas morio</name>
    <dbReference type="NCBI Taxonomy" id="2755281"/>
    <lineage>
        <taxon>Eukaryota</taxon>
        <taxon>Metazoa</taxon>
        <taxon>Ecdysozoa</taxon>
        <taxon>Arthropoda</taxon>
        <taxon>Hexapoda</taxon>
        <taxon>Insecta</taxon>
        <taxon>Pterygota</taxon>
        <taxon>Neoptera</taxon>
        <taxon>Endopterygota</taxon>
        <taxon>Coleoptera</taxon>
        <taxon>Polyphaga</taxon>
        <taxon>Cucujiformia</taxon>
        <taxon>Tenebrionidae</taxon>
        <taxon>Zophobas</taxon>
    </lineage>
</organism>
<feature type="compositionally biased region" description="Basic and acidic residues" evidence="1">
    <location>
        <begin position="49"/>
        <end position="71"/>
    </location>
</feature>
<dbReference type="Proteomes" id="UP001168821">
    <property type="component" value="Unassembled WGS sequence"/>
</dbReference>
<feature type="compositionally biased region" description="Polar residues" evidence="1">
    <location>
        <begin position="1"/>
        <end position="14"/>
    </location>
</feature>
<reference evidence="2" key="1">
    <citation type="journal article" date="2023" name="G3 (Bethesda)">
        <title>Whole genome assemblies of Zophobas morio and Tenebrio molitor.</title>
        <authorList>
            <person name="Kaur S."/>
            <person name="Stinson S.A."/>
            <person name="diCenzo G.C."/>
        </authorList>
    </citation>
    <scope>NUCLEOTIDE SEQUENCE</scope>
    <source>
        <strain evidence="2">QUZm001</strain>
    </source>
</reference>
<dbReference type="AlphaFoldDB" id="A0AA38IUJ5"/>
<evidence type="ECO:0000313" key="2">
    <source>
        <dbReference type="EMBL" id="KAJ3661848.1"/>
    </source>
</evidence>
<feature type="compositionally biased region" description="Basic and acidic residues" evidence="1">
    <location>
        <begin position="18"/>
        <end position="39"/>
    </location>
</feature>
<dbReference type="EMBL" id="JALNTZ010000002">
    <property type="protein sequence ID" value="KAJ3661848.1"/>
    <property type="molecule type" value="Genomic_DNA"/>
</dbReference>
<evidence type="ECO:0000256" key="1">
    <source>
        <dbReference type="SAM" id="MobiDB-lite"/>
    </source>
</evidence>
<name>A0AA38IUJ5_9CUCU</name>
<gene>
    <name evidence="2" type="ORF">Zmor_006227</name>
</gene>
<accession>A0AA38IUJ5</accession>
<evidence type="ECO:0000313" key="3">
    <source>
        <dbReference type="Proteomes" id="UP001168821"/>
    </source>
</evidence>
<protein>
    <submittedName>
        <fullName evidence="2">Uncharacterized protein</fullName>
    </submittedName>
</protein>
<sequence length="118" mass="13560">MSDSSLQKLNTRNFGQEKASRKTEKTRAGTKKEEDKKGSGAESEEDKEESGAQREEDKEESRAESEGKEQSETETEEDRMSNLTLHEALEKAKFQPCQNSDYVRPKQLHRHIRETSLN</sequence>
<comment type="caution">
    <text evidence="2">The sequence shown here is derived from an EMBL/GenBank/DDBJ whole genome shotgun (WGS) entry which is preliminary data.</text>
</comment>
<proteinExistence type="predicted"/>
<feature type="region of interest" description="Disordered" evidence="1">
    <location>
        <begin position="1"/>
        <end position="118"/>
    </location>
</feature>
<keyword evidence="3" id="KW-1185">Reference proteome</keyword>